<dbReference type="InterPro" id="IPR003154">
    <property type="entry name" value="S1/P1nuclease"/>
</dbReference>
<evidence type="ECO:0000256" key="8">
    <source>
        <dbReference type="SAM" id="SignalP"/>
    </source>
</evidence>
<dbReference type="GO" id="GO:0003676">
    <property type="term" value="F:nucleic acid binding"/>
    <property type="evidence" value="ECO:0007669"/>
    <property type="project" value="InterPro"/>
</dbReference>
<gene>
    <name evidence="9" type="ORF">H7F49_07230</name>
</gene>
<keyword evidence="4" id="KW-0378">Hydrolase</keyword>
<protein>
    <submittedName>
        <fullName evidence="9">S1/P1 nuclease</fullName>
    </submittedName>
</protein>
<evidence type="ECO:0000256" key="3">
    <source>
        <dbReference type="ARBA" id="ARBA00022759"/>
    </source>
</evidence>
<dbReference type="InterPro" id="IPR008947">
    <property type="entry name" value="PLipase_C/P1_nuclease_dom_sf"/>
</dbReference>
<dbReference type="GO" id="GO:0004519">
    <property type="term" value="F:endonuclease activity"/>
    <property type="evidence" value="ECO:0007669"/>
    <property type="project" value="UniProtKB-KW"/>
</dbReference>
<keyword evidence="6" id="KW-0325">Glycoprotein</keyword>
<organism evidence="9 10">
    <name type="scientific">Novosphingobium aerophilum</name>
    <dbReference type="NCBI Taxonomy" id="2839843"/>
    <lineage>
        <taxon>Bacteria</taxon>
        <taxon>Pseudomonadati</taxon>
        <taxon>Pseudomonadota</taxon>
        <taxon>Alphaproteobacteria</taxon>
        <taxon>Sphingomonadales</taxon>
        <taxon>Sphingomonadaceae</taxon>
        <taxon>Novosphingobium</taxon>
    </lineage>
</organism>
<sequence>MRSLVAAVLALIMLWSGPAAAWWEYGHHTIGSVALANVRPATRAEIARLLRAQRQLGTPDCPVRSLEEAAYWPDCLRKETWRWAYTFPWHFQTMPICKPFDPKANCANGNCVSAQIERNRRILADRSLPDAQRLEALAFLAHFVGDIHMPLHSGDNEDAGGNGVKAAYGIAGGTNLHAIWDGLETERAISSVEAPLVRRYPAAERAALAGGTVADWGRESWQLARTIYGRAFGRDDPCAGGPAPARVVWTDRAIEQSLPDARRRIVQGGLRLAGLLDEALGPTSRDVPGRDVPGRDVPGRVVPGRSSPYAGRQP</sequence>
<dbReference type="GO" id="GO:0046872">
    <property type="term" value="F:metal ion binding"/>
    <property type="evidence" value="ECO:0007669"/>
    <property type="project" value="UniProtKB-KW"/>
</dbReference>
<evidence type="ECO:0000313" key="9">
    <source>
        <dbReference type="EMBL" id="MBC2651490.1"/>
    </source>
</evidence>
<dbReference type="PANTHER" id="PTHR33146:SF26">
    <property type="entry name" value="ENDONUCLEASE 4"/>
    <property type="match status" value="1"/>
</dbReference>
<dbReference type="EMBL" id="JACLAU010000007">
    <property type="protein sequence ID" value="MBC2651490.1"/>
    <property type="molecule type" value="Genomic_DNA"/>
</dbReference>
<evidence type="ECO:0000256" key="4">
    <source>
        <dbReference type="ARBA" id="ARBA00022801"/>
    </source>
</evidence>
<accession>A0A7X1F6U9</accession>
<comment type="caution">
    <text evidence="9">The sequence shown here is derived from an EMBL/GenBank/DDBJ whole genome shotgun (WGS) entry which is preliminary data.</text>
</comment>
<proteinExistence type="predicted"/>
<dbReference type="SUPFAM" id="SSF48537">
    <property type="entry name" value="Phospholipase C/P1 nuclease"/>
    <property type="match status" value="1"/>
</dbReference>
<evidence type="ECO:0000256" key="5">
    <source>
        <dbReference type="ARBA" id="ARBA00023157"/>
    </source>
</evidence>
<dbReference type="Gene3D" id="1.10.575.10">
    <property type="entry name" value="P1 Nuclease"/>
    <property type="match status" value="1"/>
</dbReference>
<feature type="chain" id="PRO_5030948588" evidence="8">
    <location>
        <begin position="22"/>
        <end position="314"/>
    </location>
</feature>
<dbReference type="Proteomes" id="UP000520156">
    <property type="component" value="Unassembled WGS sequence"/>
</dbReference>
<dbReference type="GO" id="GO:0006308">
    <property type="term" value="P:DNA catabolic process"/>
    <property type="evidence" value="ECO:0007669"/>
    <property type="project" value="InterPro"/>
</dbReference>
<dbReference type="CDD" id="cd11010">
    <property type="entry name" value="S1-P1_nuclease"/>
    <property type="match status" value="1"/>
</dbReference>
<keyword evidence="10" id="KW-1185">Reference proteome</keyword>
<evidence type="ECO:0000256" key="6">
    <source>
        <dbReference type="ARBA" id="ARBA00023180"/>
    </source>
</evidence>
<reference evidence="9 10" key="1">
    <citation type="submission" date="2020-08" db="EMBL/GenBank/DDBJ databases">
        <title>The genome sequence of Novosphingobium flavum 4Y4.</title>
        <authorList>
            <person name="Liu Y."/>
        </authorList>
    </citation>
    <scope>NUCLEOTIDE SEQUENCE [LARGE SCALE GENOMIC DNA]</scope>
    <source>
        <strain evidence="9 10">4Y4</strain>
    </source>
</reference>
<dbReference type="GO" id="GO:0016788">
    <property type="term" value="F:hydrolase activity, acting on ester bonds"/>
    <property type="evidence" value="ECO:0007669"/>
    <property type="project" value="InterPro"/>
</dbReference>
<keyword evidence="3" id="KW-0255">Endonuclease</keyword>
<dbReference type="AlphaFoldDB" id="A0A7X1F6U9"/>
<evidence type="ECO:0000256" key="1">
    <source>
        <dbReference type="ARBA" id="ARBA00022722"/>
    </source>
</evidence>
<evidence type="ECO:0000313" key="10">
    <source>
        <dbReference type="Proteomes" id="UP000520156"/>
    </source>
</evidence>
<evidence type="ECO:0000256" key="7">
    <source>
        <dbReference type="SAM" id="MobiDB-lite"/>
    </source>
</evidence>
<dbReference type="Pfam" id="PF02265">
    <property type="entry name" value="S1-P1_nuclease"/>
    <property type="match status" value="1"/>
</dbReference>
<dbReference type="RefSeq" id="WP_185682904.1">
    <property type="nucleotide sequence ID" value="NZ_JACLAU010000007.1"/>
</dbReference>
<keyword evidence="1" id="KW-0540">Nuclease</keyword>
<feature type="compositionally biased region" description="Basic and acidic residues" evidence="7">
    <location>
        <begin position="287"/>
        <end position="298"/>
    </location>
</feature>
<feature type="signal peptide" evidence="8">
    <location>
        <begin position="1"/>
        <end position="21"/>
    </location>
</feature>
<keyword evidence="8" id="KW-0732">Signal</keyword>
<feature type="region of interest" description="Disordered" evidence="7">
    <location>
        <begin position="280"/>
        <end position="314"/>
    </location>
</feature>
<dbReference type="PANTHER" id="PTHR33146">
    <property type="entry name" value="ENDONUCLEASE 4"/>
    <property type="match status" value="1"/>
</dbReference>
<keyword evidence="5" id="KW-1015">Disulfide bond</keyword>
<name>A0A7X1F6U9_9SPHN</name>
<keyword evidence="2" id="KW-0479">Metal-binding</keyword>
<evidence type="ECO:0000256" key="2">
    <source>
        <dbReference type="ARBA" id="ARBA00022723"/>
    </source>
</evidence>